<reference evidence="8" key="2">
    <citation type="submission" date="2018-05" db="EMBL/GenBank/DDBJ databases">
        <title>OgluRS3 (Oryza glumaepatula Reference Sequence Version 3).</title>
        <authorList>
            <person name="Zhang J."/>
            <person name="Kudrna D."/>
            <person name="Lee S."/>
            <person name="Talag J."/>
            <person name="Welchert J."/>
            <person name="Wing R.A."/>
        </authorList>
    </citation>
    <scope>NUCLEOTIDE SEQUENCE [LARGE SCALE GENOMIC DNA]</scope>
</reference>
<keyword evidence="6" id="KW-0472">Membrane</keyword>
<evidence type="ECO:0000256" key="1">
    <source>
        <dbReference type="ARBA" id="ARBA00004370"/>
    </source>
</evidence>
<dbReference type="HOGENOM" id="CLU_947896_0_0_1"/>
<evidence type="ECO:0000256" key="5">
    <source>
        <dbReference type="ARBA" id="ARBA00022989"/>
    </source>
</evidence>
<comment type="similarity">
    <text evidence="2">Belongs to the major facilitator superfamily. Sugar transporter (TC 2.A.1.1) family.</text>
</comment>
<evidence type="ECO:0000256" key="7">
    <source>
        <dbReference type="SAM" id="MobiDB-lite"/>
    </source>
</evidence>
<keyword evidence="9" id="KW-1185">Reference proteome</keyword>
<name>A0A0E0BJI8_9ORYZ</name>
<evidence type="ECO:0008006" key="10">
    <source>
        <dbReference type="Google" id="ProtNLM"/>
    </source>
</evidence>
<dbReference type="InterPro" id="IPR045262">
    <property type="entry name" value="STP/PLT_plant"/>
</dbReference>
<sequence length="294" mass="32530">MVEEASTMRARQKSSAGTEESVAGEGNRYGGRRFWRVNRRFRQRNGSEATGELSHAATARVPADFVAARALISSRFRVTLLGYENQVRFRARAPHQRKSSVALSVPLYMAEMAPARYRERSAMASRSACVSEVSPPRPRSGEAGDGGSRWRWPVSPAVFLAVGAVFLPETPNSLVQQGMDCDKAKALLQKIRGVDDELDEIVAANAATAQRENGLWLADPIDEEPWRRDLAPAPSATAIVAAWGEALLLPHRRRHRPRHPSSLPPPHRPSPPPPRRQTPVSPTGFLLTRRLRCQ</sequence>
<keyword evidence="3" id="KW-0813">Transport</keyword>
<dbReference type="PANTHER" id="PTHR23500:SF127">
    <property type="entry name" value="OS05G0169700 PROTEIN"/>
    <property type="match status" value="1"/>
</dbReference>
<reference evidence="8" key="1">
    <citation type="submission" date="2015-04" db="UniProtKB">
        <authorList>
            <consortium name="EnsemblPlants"/>
        </authorList>
    </citation>
    <scope>IDENTIFICATION</scope>
</reference>
<comment type="subcellular location">
    <subcellularLocation>
        <location evidence="1">Membrane</location>
    </subcellularLocation>
</comment>
<proteinExistence type="inferred from homology"/>
<evidence type="ECO:0000256" key="4">
    <source>
        <dbReference type="ARBA" id="ARBA00022692"/>
    </source>
</evidence>
<dbReference type="eggNOG" id="KOG0254">
    <property type="taxonomic scope" value="Eukaryota"/>
</dbReference>
<organism evidence="8">
    <name type="scientific">Oryza glumipatula</name>
    <dbReference type="NCBI Taxonomy" id="40148"/>
    <lineage>
        <taxon>Eukaryota</taxon>
        <taxon>Viridiplantae</taxon>
        <taxon>Streptophyta</taxon>
        <taxon>Embryophyta</taxon>
        <taxon>Tracheophyta</taxon>
        <taxon>Spermatophyta</taxon>
        <taxon>Magnoliopsida</taxon>
        <taxon>Liliopsida</taxon>
        <taxon>Poales</taxon>
        <taxon>Poaceae</taxon>
        <taxon>BOP clade</taxon>
        <taxon>Oryzoideae</taxon>
        <taxon>Oryzeae</taxon>
        <taxon>Oryzinae</taxon>
        <taxon>Oryza</taxon>
    </lineage>
</organism>
<dbReference type="Proteomes" id="UP000026961">
    <property type="component" value="Chromosome 11"/>
</dbReference>
<evidence type="ECO:0000313" key="9">
    <source>
        <dbReference type="Proteomes" id="UP000026961"/>
    </source>
</evidence>
<accession>A0A0E0BJI8</accession>
<feature type="compositionally biased region" description="Pro residues" evidence="7">
    <location>
        <begin position="262"/>
        <end position="276"/>
    </location>
</feature>
<dbReference type="Gene3D" id="1.20.1250.20">
    <property type="entry name" value="MFS general substrate transporter like domains"/>
    <property type="match status" value="1"/>
</dbReference>
<keyword evidence="5" id="KW-1133">Transmembrane helix</keyword>
<dbReference type="STRING" id="40148.A0A0E0BJI8"/>
<feature type="region of interest" description="Disordered" evidence="7">
    <location>
        <begin position="128"/>
        <end position="148"/>
    </location>
</feature>
<dbReference type="Pfam" id="PF00083">
    <property type="entry name" value="Sugar_tr"/>
    <property type="match status" value="1"/>
</dbReference>
<dbReference type="InterPro" id="IPR036259">
    <property type="entry name" value="MFS_trans_sf"/>
</dbReference>
<dbReference type="AlphaFoldDB" id="A0A0E0BJI8"/>
<evidence type="ECO:0000256" key="2">
    <source>
        <dbReference type="ARBA" id="ARBA00010992"/>
    </source>
</evidence>
<dbReference type="EnsemblPlants" id="OGLUM11G14490.1">
    <property type="protein sequence ID" value="OGLUM11G14490.1"/>
    <property type="gene ID" value="OGLUM11G14490"/>
</dbReference>
<keyword evidence="4" id="KW-0812">Transmembrane</keyword>
<evidence type="ECO:0000256" key="6">
    <source>
        <dbReference type="ARBA" id="ARBA00023136"/>
    </source>
</evidence>
<dbReference type="Gramene" id="OGLUM11G14490.1">
    <property type="protein sequence ID" value="OGLUM11G14490.1"/>
    <property type="gene ID" value="OGLUM11G14490"/>
</dbReference>
<dbReference type="PANTHER" id="PTHR23500">
    <property type="entry name" value="SOLUTE CARRIER FAMILY 2, FACILITATED GLUCOSE TRANSPORTER"/>
    <property type="match status" value="1"/>
</dbReference>
<dbReference type="GO" id="GO:0015144">
    <property type="term" value="F:carbohydrate transmembrane transporter activity"/>
    <property type="evidence" value="ECO:0007669"/>
    <property type="project" value="InterPro"/>
</dbReference>
<protein>
    <recommendedName>
        <fullName evidence="10">Major facilitator superfamily (MFS) profile domain-containing protein</fullName>
    </recommendedName>
</protein>
<feature type="region of interest" description="Disordered" evidence="7">
    <location>
        <begin position="254"/>
        <end position="294"/>
    </location>
</feature>
<dbReference type="InterPro" id="IPR005828">
    <property type="entry name" value="MFS_sugar_transport-like"/>
</dbReference>
<dbReference type="GO" id="GO:0016020">
    <property type="term" value="C:membrane"/>
    <property type="evidence" value="ECO:0007669"/>
    <property type="project" value="UniProtKB-SubCell"/>
</dbReference>
<feature type="region of interest" description="Disordered" evidence="7">
    <location>
        <begin position="1"/>
        <end position="26"/>
    </location>
</feature>
<evidence type="ECO:0000313" key="8">
    <source>
        <dbReference type="EnsemblPlants" id="OGLUM11G14490.1"/>
    </source>
</evidence>
<evidence type="ECO:0000256" key="3">
    <source>
        <dbReference type="ARBA" id="ARBA00022448"/>
    </source>
</evidence>